<sequence length="142" mass="16769">MASGWRNLLGKHSSWTSERLKILMHRKEYERAVTVLLKEKYLRYAWDSTDELRAAKRLESHFPAQIFTYYLSGLGNLNSNATRKGYAERAQVMLKVRHMLVDVLKDENRWKAFAGKVKRDNLRRPAFQEEFAKVVPGWRELV</sequence>
<organism evidence="1 2">
    <name type="scientific">Geotalea uraniireducens</name>
    <dbReference type="NCBI Taxonomy" id="351604"/>
    <lineage>
        <taxon>Bacteria</taxon>
        <taxon>Pseudomonadati</taxon>
        <taxon>Thermodesulfobacteriota</taxon>
        <taxon>Desulfuromonadia</taxon>
        <taxon>Geobacterales</taxon>
        <taxon>Geobacteraceae</taxon>
        <taxon>Geotalea</taxon>
    </lineage>
</organism>
<gene>
    <name evidence="1" type="ORF">GURASL_36450</name>
</gene>
<dbReference type="RefSeq" id="WP_282000815.1">
    <property type="nucleotide sequence ID" value="NZ_AP027151.1"/>
</dbReference>
<dbReference type="Proteomes" id="UP001317705">
    <property type="component" value="Chromosome"/>
</dbReference>
<evidence type="ECO:0000313" key="2">
    <source>
        <dbReference type="Proteomes" id="UP001317705"/>
    </source>
</evidence>
<dbReference type="EMBL" id="AP027151">
    <property type="protein sequence ID" value="BDV44722.1"/>
    <property type="molecule type" value="Genomic_DNA"/>
</dbReference>
<keyword evidence="2" id="KW-1185">Reference proteome</keyword>
<proteinExistence type="predicted"/>
<protein>
    <submittedName>
        <fullName evidence="1">Uncharacterized protein</fullName>
    </submittedName>
</protein>
<name>A0ABM8EQ31_9BACT</name>
<accession>A0ABM8EQ31</accession>
<evidence type="ECO:0000313" key="1">
    <source>
        <dbReference type="EMBL" id="BDV44722.1"/>
    </source>
</evidence>
<reference evidence="1 2" key="1">
    <citation type="submission" date="2022-12" db="EMBL/GenBank/DDBJ databases">
        <title>Polyphasic characterization of Geotalea uranireducens NIT-SL11 newly isolated from a complex of sewage sludge and microbially reduced graphene oxide.</title>
        <authorList>
            <person name="Xie L."/>
            <person name="Yoshida N."/>
            <person name="Meng L."/>
        </authorList>
    </citation>
    <scope>NUCLEOTIDE SEQUENCE [LARGE SCALE GENOMIC DNA]</scope>
    <source>
        <strain evidence="1 2">NIT-SL11</strain>
    </source>
</reference>